<dbReference type="EMBL" id="FOXK01000002">
    <property type="protein sequence ID" value="SFP32306.1"/>
    <property type="molecule type" value="Genomic_DNA"/>
</dbReference>
<organism evidence="1 2">
    <name type="scientific">Ectopseudomonas toyotomiensis</name>
    <dbReference type="NCBI Taxonomy" id="554344"/>
    <lineage>
        <taxon>Bacteria</taxon>
        <taxon>Pseudomonadati</taxon>
        <taxon>Pseudomonadota</taxon>
        <taxon>Gammaproteobacteria</taxon>
        <taxon>Pseudomonadales</taxon>
        <taxon>Pseudomonadaceae</taxon>
        <taxon>Ectopseudomonas</taxon>
    </lineage>
</organism>
<dbReference type="RefSeq" id="WP_074913687.1">
    <property type="nucleotide sequence ID" value="NZ_FOXK01000002.1"/>
</dbReference>
<protein>
    <submittedName>
        <fullName evidence="1">Phage tail assembly chaperone protein, E, or 41 or 14</fullName>
    </submittedName>
</protein>
<dbReference type="InterPro" id="IPR019289">
    <property type="entry name" value="Phage_tail_E/E"/>
</dbReference>
<name>A0A1I5PFN7_9GAMM</name>
<reference evidence="2" key="1">
    <citation type="submission" date="2016-10" db="EMBL/GenBank/DDBJ databases">
        <authorList>
            <person name="Varghese N."/>
            <person name="Submissions S."/>
        </authorList>
    </citation>
    <scope>NUCLEOTIDE SEQUENCE [LARGE SCALE GENOMIC DNA]</scope>
    <source>
        <strain evidence="2">JCM 15604</strain>
    </source>
</reference>
<gene>
    <name evidence="1" type="ORF">SAMN05216177_102272</name>
</gene>
<dbReference type="AlphaFoldDB" id="A0A1I5PFN7"/>
<accession>A0A1I5PFN7</accession>
<evidence type="ECO:0000313" key="1">
    <source>
        <dbReference type="EMBL" id="SFP32306.1"/>
    </source>
</evidence>
<sequence length="121" mass="13080">MTTDLLADLELTEEERARVQDLGDALQITLAEPFSYKHSKLDGMREVTELRLVKKVKGKHLKAIDQAGGGEIAQGLALVAALSGIPAHAMDELDLVDMEVALTVIEPFLPKRLRTGTSSSA</sequence>
<dbReference type="OrthoDB" id="7031200at2"/>
<dbReference type="Pfam" id="PF10109">
    <property type="entry name" value="Phage_TAC_7"/>
    <property type="match status" value="1"/>
</dbReference>
<dbReference type="Proteomes" id="UP000182025">
    <property type="component" value="Unassembled WGS sequence"/>
</dbReference>
<keyword evidence="2" id="KW-1185">Reference proteome</keyword>
<evidence type="ECO:0000313" key="2">
    <source>
        <dbReference type="Proteomes" id="UP000182025"/>
    </source>
</evidence>
<proteinExistence type="predicted"/>